<organism evidence="2 3">
    <name type="scientific">Pythium oligandrum</name>
    <name type="common">Mycoparasitic fungus</name>
    <dbReference type="NCBI Taxonomy" id="41045"/>
    <lineage>
        <taxon>Eukaryota</taxon>
        <taxon>Sar</taxon>
        <taxon>Stramenopiles</taxon>
        <taxon>Oomycota</taxon>
        <taxon>Peronosporomycetes</taxon>
        <taxon>Pythiales</taxon>
        <taxon>Pythiaceae</taxon>
        <taxon>Pythium</taxon>
    </lineage>
</organism>
<evidence type="ECO:0000256" key="1">
    <source>
        <dbReference type="SAM" id="Phobius"/>
    </source>
</evidence>
<name>A0A8K1CM80_PYTOL</name>
<protein>
    <submittedName>
        <fullName evidence="2">Uncharacterized protein</fullName>
    </submittedName>
</protein>
<dbReference type="AlphaFoldDB" id="A0A8K1CM80"/>
<keyword evidence="1" id="KW-0472">Membrane</keyword>
<feature type="transmembrane region" description="Helical" evidence="1">
    <location>
        <begin position="7"/>
        <end position="28"/>
    </location>
</feature>
<feature type="transmembrane region" description="Helical" evidence="1">
    <location>
        <begin position="48"/>
        <end position="66"/>
    </location>
</feature>
<keyword evidence="3" id="KW-1185">Reference proteome</keyword>
<evidence type="ECO:0000313" key="2">
    <source>
        <dbReference type="EMBL" id="TMW64917.1"/>
    </source>
</evidence>
<reference evidence="2" key="1">
    <citation type="submission" date="2019-03" db="EMBL/GenBank/DDBJ databases">
        <title>Long read genome sequence of the mycoparasitic Pythium oligandrum ATCC 38472 isolated from sugarbeet rhizosphere.</title>
        <authorList>
            <person name="Gaulin E."/>
        </authorList>
    </citation>
    <scope>NUCLEOTIDE SEQUENCE</scope>
    <source>
        <strain evidence="2">ATCC 38472_TT</strain>
    </source>
</reference>
<keyword evidence="1" id="KW-1133">Transmembrane helix</keyword>
<keyword evidence="1" id="KW-0812">Transmembrane</keyword>
<proteinExistence type="predicted"/>
<accession>A0A8K1CM80</accession>
<comment type="caution">
    <text evidence="2">The sequence shown here is derived from an EMBL/GenBank/DDBJ whole genome shotgun (WGS) entry which is preliminary data.</text>
</comment>
<gene>
    <name evidence="2" type="ORF">Poli38472_009084</name>
</gene>
<sequence>MAKGGKYLVGMIFSFSGFVFLMIVGALLKLQPQFMHLAKKPKSTANSCFEAAGLYAACTVLFFFLYRRSKVYMSEDSLPDSVPRDRSYYEIEDSEEELPLARHMSPLGRTYTLSPSSASGNVRSSM</sequence>
<evidence type="ECO:0000313" key="3">
    <source>
        <dbReference type="Proteomes" id="UP000794436"/>
    </source>
</evidence>
<dbReference type="Proteomes" id="UP000794436">
    <property type="component" value="Unassembled WGS sequence"/>
</dbReference>
<dbReference type="OrthoDB" id="150076at2759"/>
<dbReference type="EMBL" id="SPLM01000038">
    <property type="protein sequence ID" value="TMW64917.1"/>
    <property type="molecule type" value="Genomic_DNA"/>
</dbReference>